<sequence length="101" mass="11193">MVSDGERCIVGSSSCQSALENELDAKIELCEDRPTWKSGYLDIELVAYWDNDCECVPQAVLRSMEIEFNSLMGEGDLSTLSVSRALQRSGPFVFILFSSDS</sequence>
<dbReference type="AlphaFoldDB" id="A0A8S9SI71"/>
<reference evidence="1" key="1">
    <citation type="submission" date="2019-12" db="EMBL/GenBank/DDBJ databases">
        <title>Genome sequencing and annotation of Brassica cretica.</title>
        <authorList>
            <person name="Studholme D.J."/>
            <person name="Sarris P."/>
        </authorList>
    </citation>
    <scope>NUCLEOTIDE SEQUENCE</scope>
    <source>
        <strain evidence="1">PFS-109/04</strain>
        <tissue evidence="1">Leaf</tissue>
    </source>
</reference>
<accession>A0A8S9SI71</accession>
<name>A0A8S9SI71_BRACR</name>
<evidence type="ECO:0000313" key="2">
    <source>
        <dbReference type="Proteomes" id="UP000712600"/>
    </source>
</evidence>
<comment type="caution">
    <text evidence="1">The sequence shown here is derived from an EMBL/GenBank/DDBJ whole genome shotgun (WGS) entry which is preliminary data.</text>
</comment>
<gene>
    <name evidence="1" type="ORF">F2Q69_00037037</name>
</gene>
<protein>
    <submittedName>
        <fullName evidence="1">Uncharacterized protein</fullName>
    </submittedName>
</protein>
<proteinExistence type="predicted"/>
<dbReference type="Proteomes" id="UP000712600">
    <property type="component" value="Unassembled WGS sequence"/>
</dbReference>
<evidence type="ECO:0000313" key="1">
    <source>
        <dbReference type="EMBL" id="KAF3599653.1"/>
    </source>
</evidence>
<organism evidence="1 2">
    <name type="scientific">Brassica cretica</name>
    <name type="common">Mustard</name>
    <dbReference type="NCBI Taxonomy" id="69181"/>
    <lineage>
        <taxon>Eukaryota</taxon>
        <taxon>Viridiplantae</taxon>
        <taxon>Streptophyta</taxon>
        <taxon>Embryophyta</taxon>
        <taxon>Tracheophyta</taxon>
        <taxon>Spermatophyta</taxon>
        <taxon>Magnoliopsida</taxon>
        <taxon>eudicotyledons</taxon>
        <taxon>Gunneridae</taxon>
        <taxon>Pentapetalae</taxon>
        <taxon>rosids</taxon>
        <taxon>malvids</taxon>
        <taxon>Brassicales</taxon>
        <taxon>Brassicaceae</taxon>
        <taxon>Brassiceae</taxon>
        <taxon>Brassica</taxon>
    </lineage>
</organism>
<dbReference type="EMBL" id="QGKX02000004">
    <property type="protein sequence ID" value="KAF3599653.1"/>
    <property type="molecule type" value="Genomic_DNA"/>
</dbReference>